<dbReference type="SUPFAM" id="SSF51735">
    <property type="entry name" value="NAD(P)-binding Rossmann-fold domains"/>
    <property type="match status" value="1"/>
</dbReference>
<reference evidence="3 4" key="1">
    <citation type="submission" date="2019-02" db="EMBL/GenBank/DDBJ databases">
        <title>Kribbella capetownensis sp. nov. and Kribbella speibonae sp. nov., isolated from soil.</title>
        <authorList>
            <person name="Curtis S.M."/>
            <person name="Norton I."/>
            <person name="Everest G.J."/>
            <person name="Meyers P.R."/>
        </authorList>
    </citation>
    <scope>NUCLEOTIDE SEQUENCE [LARGE SCALE GENOMIC DNA]</scope>
    <source>
        <strain evidence="3 4">NRRL B-24813</strain>
    </source>
</reference>
<dbReference type="GO" id="GO:0009361">
    <property type="term" value="C:succinate-CoA ligase complex (ADP-forming)"/>
    <property type="evidence" value="ECO:0007669"/>
    <property type="project" value="TreeGrafter"/>
</dbReference>
<gene>
    <name evidence="3" type="ORF">E0H73_16650</name>
</gene>
<organism evidence="3 4">
    <name type="scientific">Kribbella pittospori</name>
    <dbReference type="NCBI Taxonomy" id="722689"/>
    <lineage>
        <taxon>Bacteria</taxon>
        <taxon>Bacillati</taxon>
        <taxon>Actinomycetota</taxon>
        <taxon>Actinomycetes</taxon>
        <taxon>Propionibacteriales</taxon>
        <taxon>Kribbellaceae</taxon>
        <taxon>Kribbella</taxon>
    </lineage>
</organism>
<dbReference type="SUPFAM" id="SSF52210">
    <property type="entry name" value="Succinyl-CoA synthetase domains"/>
    <property type="match status" value="2"/>
</dbReference>
<name>A0A4R0KS93_9ACTN</name>
<dbReference type="PANTHER" id="PTHR11117">
    <property type="entry name" value="SUCCINYL-COA LIGASE SUBUNIT ALPHA"/>
    <property type="match status" value="1"/>
</dbReference>
<evidence type="ECO:0000259" key="2">
    <source>
        <dbReference type="Pfam" id="PF02629"/>
    </source>
</evidence>
<dbReference type="GO" id="GO:0006099">
    <property type="term" value="P:tricarboxylic acid cycle"/>
    <property type="evidence" value="ECO:0007669"/>
    <property type="project" value="TreeGrafter"/>
</dbReference>
<dbReference type="PANTHER" id="PTHR11117:SF24">
    <property type="entry name" value="PROTEIN FDRA"/>
    <property type="match status" value="1"/>
</dbReference>
<dbReference type="Gene3D" id="3.40.50.720">
    <property type="entry name" value="NAD(P)-binding Rossmann-like Domain"/>
    <property type="match status" value="1"/>
</dbReference>
<dbReference type="Gene3D" id="3.40.50.261">
    <property type="entry name" value="Succinyl-CoA synthetase domains"/>
    <property type="match status" value="2"/>
</dbReference>
<dbReference type="RefSeq" id="WP_131356411.1">
    <property type="nucleotide sequence ID" value="NZ_SJKB01000004.1"/>
</dbReference>
<evidence type="ECO:0000259" key="1">
    <source>
        <dbReference type="Pfam" id="PF00549"/>
    </source>
</evidence>
<dbReference type="AlphaFoldDB" id="A0A4R0KS93"/>
<dbReference type="GO" id="GO:0005829">
    <property type="term" value="C:cytosol"/>
    <property type="evidence" value="ECO:0007669"/>
    <property type="project" value="TreeGrafter"/>
</dbReference>
<keyword evidence="4" id="KW-1185">Reference proteome</keyword>
<comment type="caution">
    <text evidence="3">The sequence shown here is derived from an EMBL/GenBank/DDBJ whole genome shotgun (WGS) entry which is preliminary data.</text>
</comment>
<dbReference type="Pfam" id="PF02629">
    <property type="entry name" value="CoA_binding"/>
    <property type="match status" value="1"/>
</dbReference>
<evidence type="ECO:0000313" key="4">
    <source>
        <dbReference type="Proteomes" id="UP000291144"/>
    </source>
</evidence>
<dbReference type="InterPro" id="IPR016102">
    <property type="entry name" value="Succinyl-CoA_synth-like"/>
</dbReference>
<dbReference type="EMBL" id="SJKB01000004">
    <property type="protein sequence ID" value="TCC62324.1"/>
    <property type="molecule type" value="Genomic_DNA"/>
</dbReference>
<dbReference type="Proteomes" id="UP000291144">
    <property type="component" value="Unassembled WGS sequence"/>
</dbReference>
<accession>A0A4R0KS93</accession>
<evidence type="ECO:0000313" key="3">
    <source>
        <dbReference type="EMBL" id="TCC62324.1"/>
    </source>
</evidence>
<dbReference type="InterPro" id="IPR036291">
    <property type="entry name" value="NAD(P)-bd_dom_sf"/>
</dbReference>
<dbReference type="GO" id="GO:0004776">
    <property type="term" value="F:succinate-CoA ligase (GDP-forming) activity"/>
    <property type="evidence" value="ECO:0007669"/>
    <property type="project" value="TreeGrafter"/>
</dbReference>
<dbReference type="InterPro" id="IPR003781">
    <property type="entry name" value="CoA-bd"/>
</dbReference>
<feature type="domain" description="ATP-citrate synthase/succinyl-CoA ligase C-terminal" evidence="1">
    <location>
        <begin position="342"/>
        <end position="496"/>
    </location>
</feature>
<dbReference type="GO" id="GO:0004775">
    <property type="term" value="F:succinate-CoA ligase (ADP-forming) activity"/>
    <property type="evidence" value="ECO:0007669"/>
    <property type="project" value="TreeGrafter"/>
</dbReference>
<sequence length="509" mass="52367">MSTRVAVRKNSYKDSVRLLEATRAILGSPGVSWGWALMATPANLETLAEQGIAGDVEGAAANDLVLAVRAEDDDSAAAALETASETLFAATAQEAKGDVPNATDLGQALAERPDANVAIISVPGSYAALETHKALTAGLNVLLFSDNVPLQEEIELKERARDLGRLVMGPGAGTAMIAGAGLGFANRVSAGPVGIVAAAGTGAQEVMSLLDRWGIGVSHVIGVGGRDLSPEVGGLMAESALRALDADERTQAILLVSKPPSREVAERLLKVPTKPTVAALMGLRDSLSTPDHVTVVNTLERGAAETIALVGGSTPDLVQGSAEQVATLITGLAPTRRKVVGLYSGGTLCYEALTIATDHLGAIHSNVPLDKSLTVDSAKPDSHLFLDLGEEEYTVGRPHPMIDPQARIEFLERQVDDAGVAAVLLDVVIGDGAHDDPAGMLAPAIEKVTGSGAIVVAYVLGTELDPQGFASQQETLRRAGCIVTETAARAALAASAIALRDPALVAAEL</sequence>
<dbReference type="Pfam" id="PF00549">
    <property type="entry name" value="Ligase_CoA"/>
    <property type="match status" value="1"/>
</dbReference>
<dbReference type="InterPro" id="IPR005811">
    <property type="entry name" value="SUCC_ACL_C"/>
</dbReference>
<feature type="domain" description="CoA-binding" evidence="2">
    <location>
        <begin position="192"/>
        <end position="277"/>
    </location>
</feature>
<proteinExistence type="predicted"/>
<protein>
    <submittedName>
        <fullName evidence="3">Protein FdrA</fullName>
    </submittedName>
</protein>
<dbReference type="OrthoDB" id="5580580at2"/>